<evidence type="ECO:0000313" key="10">
    <source>
        <dbReference type="EMBL" id="UYV63529.1"/>
    </source>
</evidence>
<evidence type="ECO:0000256" key="5">
    <source>
        <dbReference type="ARBA" id="ARBA00022927"/>
    </source>
</evidence>
<organism evidence="10 11">
    <name type="scientific">Cordylochernes scorpioides</name>
    <dbReference type="NCBI Taxonomy" id="51811"/>
    <lineage>
        <taxon>Eukaryota</taxon>
        <taxon>Metazoa</taxon>
        <taxon>Ecdysozoa</taxon>
        <taxon>Arthropoda</taxon>
        <taxon>Chelicerata</taxon>
        <taxon>Arachnida</taxon>
        <taxon>Pseudoscorpiones</taxon>
        <taxon>Cheliferoidea</taxon>
        <taxon>Chernetidae</taxon>
        <taxon>Cordylochernes</taxon>
    </lineage>
</organism>
<comment type="subcellular location">
    <subcellularLocation>
        <location evidence="1">Late endosome membrane</location>
        <topology evidence="1">Peripheral membrane protein</topology>
    </subcellularLocation>
</comment>
<keyword evidence="5 7" id="KW-0653">Protein transport</keyword>
<dbReference type="PROSITE" id="PS51314">
    <property type="entry name" value="VPS37_C"/>
    <property type="match status" value="1"/>
</dbReference>
<keyword evidence="8" id="KW-0175">Coiled coil</keyword>
<dbReference type="EMBL" id="CP092864">
    <property type="protein sequence ID" value="UYV63529.1"/>
    <property type="molecule type" value="Genomic_DNA"/>
</dbReference>
<keyword evidence="3 7" id="KW-0813">Transport</keyword>
<dbReference type="Pfam" id="PF07200">
    <property type="entry name" value="Mod_r"/>
    <property type="match status" value="1"/>
</dbReference>
<protein>
    <submittedName>
        <fullName evidence="10">VPS37B</fullName>
    </submittedName>
</protein>
<sequence length="220" mass="25139">MFLQYKQFNQSLPTIIAVPHNMCKVGISPCYRKKKITCLCVSQVKNLESEKEVLLASNKSIAEFNLNFEPYLQETRGQLTQFYQEASALKAEIEERKKTLDELTRQTSMDTTQALLQTLAAQTEEETEVATSLFQNLTTKFMANELTVEAFLEEFLAKRKLAHLRRVKAEKMADLLHRIPNIPANNQPLRPAPPAPTGANYYMPTPYPPNYPMPLPPNYK</sequence>
<dbReference type="InterPro" id="IPR009851">
    <property type="entry name" value="Mod_r"/>
</dbReference>
<evidence type="ECO:0000259" key="9">
    <source>
        <dbReference type="PROSITE" id="PS51314"/>
    </source>
</evidence>
<name>A0ABY6K404_9ARAC</name>
<evidence type="ECO:0000256" key="8">
    <source>
        <dbReference type="SAM" id="Coils"/>
    </source>
</evidence>
<gene>
    <name evidence="10" type="ORF">LAZ67_2004530</name>
</gene>
<evidence type="ECO:0000256" key="2">
    <source>
        <dbReference type="ARBA" id="ARBA00007617"/>
    </source>
</evidence>
<reference evidence="10 11" key="1">
    <citation type="submission" date="2022-01" db="EMBL/GenBank/DDBJ databases">
        <title>A chromosomal length assembly of Cordylochernes scorpioides.</title>
        <authorList>
            <person name="Zeh D."/>
            <person name="Zeh J."/>
        </authorList>
    </citation>
    <scope>NUCLEOTIDE SEQUENCE [LARGE SCALE GENOMIC DNA]</scope>
    <source>
        <strain evidence="10">IN4F17</strain>
        <tissue evidence="10">Whole Body</tissue>
    </source>
</reference>
<accession>A0ABY6K404</accession>
<evidence type="ECO:0000256" key="7">
    <source>
        <dbReference type="PROSITE-ProRule" id="PRU00646"/>
    </source>
</evidence>
<comment type="similarity">
    <text evidence="2">Belongs to the VPS37 family.</text>
</comment>
<evidence type="ECO:0000256" key="1">
    <source>
        <dbReference type="ARBA" id="ARBA00004633"/>
    </source>
</evidence>
<feature type="coiled-coil region" evidence="8">
    <location>
        <begin position="72"/>
        <end position="106"/>
    </location>
</feature>
<proteinExistence type="inferred from homology"/>
<evidence type="ECO:0000256" key="6">
    <source>
        <dbReference type="ARBA" id="ARBA00025010"/>
    </source>
</evidence>
<evidence type="ECO:0000256" key="4">
    <source>
        <dbReference type="ARBA" id="ARBA00022753"/>
    </source>
</evidence>
<comment type="function">
    <text evidence="6">Component of the ESCRT-I complex, a regulator of vesicular trafficking process. Required for the sorting of endocytic ubiquitinated cargos into multivesicular bodies. May be involved in cell growth and differentiation.</text>
</comment>
<dbReference type="Proteomes" id="UP001235939">
    <property type="component" value="Chromosome 02"/>
</dbReference>
<evidence type="ECO:0000313" key="11">
    <source>
        <dbReference type="Proteomes" id="UP001235939"/>
    </source>
</evidence>
<keyword evidence="11" id="KW-1185">Reference proteome</keyword>
<dbReference type="PANTHER" id="PTHR13678:SF27">
    <property type="entry name" value="LD45836P"/>
    <property type="match status" value="1"/>
</dbReference>
<dbReference type="PANTHER" id="PTHR13678">
    <property type="entry name" value="VACUOLAR PROTEIN SORTING-ASSOCIATED PROTEIN 37"/>
    <property type="match status" value="1"/>
</dbReference>
<keyword evidence="4" id="KW-0967">Endosome</keyword>
<evidence type="ECO:0000256" key="3">
    <source>
        <dbReference type="ARBA" id="ARBA00022448"/>
    </source>
</evidence>
<feature type="domain" description="VPS37 C-terminal" evidence="9">
    <location>
        <begin position="90"/>
        <end position="184"/>
    </location>
</feature>